<comment type="caution">
    <text evidence="2">The sequence shown here is derived from an EMBL/GenBank/DDBJ whole genome shotgun (WGS) entry which is preliminary data.</text>
</comment>
<name>A0A5C4L983_9HYPH</name>
<sequence length="111" mass="12204">MPFAAVAHAARMAGPEFRAFHAERPDRERRELVEGVRSAVQRPGIALPWPRAALAEMDRTGPHRPRPDAAVVDYDALVASERFTGTAHLTRRGDLEHRRGPDAGQRCAGST</sequence>
<evidence type="ECO:0000313" key="3">
    <source>
        <dbReference type="Proteomes" id="UP000305267"/>
    </source>
</evidence>
<dbReference type="AlphaFoldDB" id="A0A5C4L983"/>
<feature type="compositionally biased region" description="Basic and acidic residues" evidence="1">
    <location>
        <begin position="91"/>
        <end position="101"/>
    </location>
</feature>
<keyword evidence="3" id="KW-1185">Reference proteome</keyword>
<reference evidence="2 3" key="1">
    <citation type="submission" date="2019-06" db="EMBL/GenBank/DDBJ databases">
        <title>Genome of Methylobacterium sp. 17Sr1-39.</title>
        <authorList>
            <person name="Seo T."/>
        </authorList>
    </citation>
    <scope>NUCLEOTIDE SEQUENCE [LARGE SCALE GENOMIC DNA]</scope>
    <source>
        <strain evidence="2 3">17Sr1-39</strain>
    </source>
</reference>
<dbReference type="Proteomes" id="UP000305267">
    <property type="component" value="Unassembled WGS sequence"/>
</dbReference>
<evidence type="ECO:0000256" key="1">
    <source>
        <dbReference type="SAM" id="MobiDB-lite"/>
    </source>
</evidence>
<organism evidence="2 3">
    <name type="scientific">Methylobacterium terricola</name>
    <dbReference type="NCBI Taxonomy" id="2583531"/>
    <lineage>
        <taxon>Bacteria</taxon>
        <taxon>Pseudomonadati</taxon>
        <taxon>Pseudomonadota</taxon>
        <taxon>Alphaproteobacteria</taxon>
        <taxon>Hyphomicrobiales</taxon>
        <taxon>Methylobacteriaceae</taxon>
        <taxon>Methylobacterium</taxon>
    </lineage>
</organism>
<evidence type="ECO:0000313" key="2">
    <source>
        <dbReference type="EMBL" id="TNC08938.1"/>
    </source>
</evidence>
<feature type="region of interest" description="Disordered" evidence="1">
    <location>
        <begin position="89"/>
        <end position="111"/>
    </location>
</feature>
<dbReference type="RefSeq" id="WP_139039083.1">
    <property type="nucleotide sequence ID" value="NZ_VDDA01000020.1"/>
</dbReference>
<accession>A0A5C4L983</accession>
<dbReference type="EMBL" id="VDDA01000020">
    <property type="protein sequence ID" value="TNC08938.1"/>
    <property type="molecule type" value="Genomic_DNA"/>
</dbReference>
<protein>
    <submittedName>
        <fullName evidence="2">Uncharacterized protein</fullName>
    </submittedName>
</protein>
<gene>
    <name evidence="2" type="ORF">FF100_28205</name>
</gene>
<proteinExistence type="predicted"/>
<dbReference type="OrthoDB" id="60003at119045"/>